<proteinExistence type="predicted"/>
<dbReference type="GO" id="GO:0051607">
    <property type="term" value="P:defense response to virus"/>
    <property type="evidence" value="ECO:0007669"/>
    <property type="project" value="UniProtKB-KW"/>
</dbReference>
<gene>
    <name evidence="3" type="ORF">ENU66_02485</name>
</gene>
<dbReference type="EMBL" id="DTDJ01000022">
    <property type="protein sequence ID" value="HGL17190.1"/>
    <property type="molecule type" value="Genomic_DNA"/>
</dbReference>
<evidence type="ECO:0000259" key="2">
    <source>
        <dbReference type="Pfam" id="PF03787"/>
    </source>
</evidence>
<dbReference type="Pfam" id="PF03787">
    <property type="entry name" value="RAMPs"/>
    <property type="match status" value="1"/>
</dbReference>
<name>A0A7V3ZWY2_UNCW3</name>
<dbReference type="AlphaFoldDB" id="A0A7V3ZWY2"/>
<sequence>MNYEALQEINIGQVQNLYDYIAFCKYYFKQKAEVKDLKEFFREEKVRGQKRKRVKLIEEKKENLKEAFPFLFLNFKSDDKIAEFLKKHRNTDTTKDFPLAFLKEKILMKDEILEQNSKTFQIDNNTLSQIQQISGIITDQNNLKNLVFKLPQYSFAVWVKFKLRAPYFSKDDDEFYIIQNPILKEKVFKVPMVRGSSWKGALAGAFKKLLSEEINTDDRRKIIESYLRIFGAGSENIKVIEEYLKEKSKNLKDFKDKILEFMLFELGIKVNKDSINKIKNSSDEQVLLGELKNQISSKIQKSNLPIEFQTHKGRAIFYPTYFDKLSLEIINPHDRRKRAGTAPIHYEVVPKDTEGILQIVYIPFDGILKSDEELKSEVEQDLEILCKAIEKLADEGIGAKTKLGWGGFEARKENKICCCNFGIEKEFIEELKEWELCQF</sequence>
<reference evidence="3" key="1">
    <citation type="journal article" date="2020" name="mSystems">
        <title>Genome- and Community-Level Interaction Insights into Carbon Utilization and Element Cycling Functions of Hydrothermarchaeota in Hydrothermal Sediment.</title>
        <authorList>
            <person name="Zhou Z."/>
            <person name="Liu Y."/>
            <person name="Xu W."/>
            <person name="Pan J."/>
            <person name="Luo Z.H."/>
            <person name="Li M."/>
        </authorList>
    </citation>
    <scope>NUCLEOTIDE SEQUENCE [LARGE SCALE GENOMIC DNA]</scope>
    <source>
        <strain evidence="3">SpSt-69</strain>
    </source>
</reference>
<keyword evidence="1" id="KW-0051">Antiviral defense</keyword>
<organism evidence="3">
    <name type="scientific">candidate division WOR-3 bacterium</name>
    <dbReference type="NCBI Taxonomy" id="2052148"/>
    <lineage>
        <taxon>Bacteria</taxon>
        <taxon>Bacteria division WOR-3</taxon>
    </lineage>
</organism>
<feature type="domain" description="CRISPR type III-associated protein" evidence="2">
    <location>
        <begin position="175"/>
        <end position="409"/>
    </location>
</feature>
<comment type="caution">
    <text evidence="3">The sequence shown here is derived from an EMBL/GenBank/DDBJ whole genome shotgun (WGS) entry which is preliminary data.</text>
</comment>
<evidence type="ECO:0000313" key="3">
    <source>
        <dbReference type="EMBL" id="HGL17190.1"/>
    </source>
</evidence>
<accession>A0A7V3ZWY2</accession>
<protein>
    <submittedName>
        <fullName evidence="3">CRISPR-associated protein</fullName>
    </submittedName>
</protein>
<evidence type="ECO:0000256" key="1">
    <source>
        <dbReference type="ARBA" id="ARBA00023118"/>
    </source>
</evidence>
<dbReference type="InterPro" id="IPR005537">
    <property type="entry name" value="RAMP_III_fam"/>
</dbReference>